<evidence type="ECO:0000313" key="3">
    <source>
        <dbReference type="EMBL" id="KFA89954.1"/>
    </source>
</evidence>
<gene>
    <name evidence="3" type="ORF">Q664_31415</name>
</gene>
<dbReference type="Proteomes" id="UP000028547">
    <property type="component" value="Unassembled WGS sequence"/>
</dbReference>
<dbReference type="RefSeq" id="WP_043403578.1">
    <property type="nucleotide sequence ID" value="NZ_JPMI01000228.1"/>
</dbReference>
<dbReference type="Pfam" id="PF10816">
    <property type="entry name" value="DUF2760"/>
    <property type="match status" value="1"/>
</dbReference>
<proteinExistence type="predicted"/>
<protein>
    <recommendedName>
        <fullName evidence="2">DUF2760 domain-containing protein</fullName>
    </recommendedName>
</protein>
<sequence>MTDQPSLSFFARFWLAFVCFWRIWFDQAFAQAVLPVREADKAGQLPAGTPTGLPAGQATQEKAPEKKEPVAPLPPEREHAPALQFLAMLQREGRLIDFLQEDVAAFPDADVGAAARIVHEGCRKVLRQYLTLEPVLPQSEGDRVDVPAGFDAQRIRLTGNVAGQPPYNGALKHHGWMTTAVKFPSTSPAMDPRVLSPAEVELS</sequence>
<feature type="region of interest" description="Disordered" evidence="1">
    <location>
        <begin position="45"/>
        <end position="75"/>
    </location>
</feature>
<feature type="domain" description="DUF2760" evidence="2">
    <location>
        <begin position="80"/>
        <end position="201"/>
    </location>
</feature>
<organism evidence="3 4">
    <name type="scientific">Archangium violaceum Cb vi76</name>
    <dbReference type="NCBI Taxonomy" id="1406225"/>
    <lineage>
        <taxon>Bacteria</taxon>
        <taxon>Pseudomonadati</taxon>
        <taxon>Myxococcota</taxon>
        <taxon>Myxococcia</taxon>
        <taxon>Myxococcales</taxon>
        <taxon>Cystobacterineae</taxon>
        <taxon>Archangiaceae</taxon>
        <taxon>Archangium</taxon>
    </lineage>
</organism>
<evidence type="ECO:0000313" key="4">
    <source>
        <dbReference type="Proteomes" id="UP000028547"/>
    </source>
</evidence>
<dbReference type="EMBL" id="JPMI01000228">
    <property type="protein sequence ID" value="KFA89954.1"/>
    <property type="molecule type" value="Genomic_DNA"/>
</dbReference>
<dbReference type="AlphaFoldDB" id="A0A084SNB9"/>
<feature type="compositionally biased region" description="Basic and acidic residues" evidence="1">
    <location>
        <begin position="62"/>
        <end position="75"/>
    </location>
</feature>
<reference evidence="3 4" key="1">
    <citation type="submission" date="2014-07" db="EMBL/GenBank/DDBJ databases">
        <title>Draft Genome Sequence of Gephyronic Acid Producer, Cystobacter violaceus Strain Cb vi76.</title>
        <authorList>
            <person name="Stevens D.C."/>
            <person name="Young J."/>
            <person name="Carmichael R."/>
            <person name="Tan J."/>
            <person name="Taylor R.E."/>
        </authorList>
    </citation>
    <scope>NUCLEOTIDE SEQUENCE [LARGE SCALE GENOMIC DNA]</scope>
    <source>
        <strain evidence="3 4">Cb vi76</strain>
    </source>
</reference>
<accession>A0A084SNB9</accession>
<comment type="caution">
    <text evidence="3">The sequence shown here is derived from an EMBL/GenBank/DDBJ whole genome shotgun (WGS) entry which is preliminary data.</text>
</comment>
<name>A0A084SNB9_9BACT</name>
<evidence type="ECO:0000256" key="1">
    <source>
        <dbReference type="SAM" id="MobiDB-lite"/>
    </source>
</evidence>
<evidence type="ECO:0000259" key="2">
    <source>
        <dbReference type="Pfam" id="PF10816"/>
    </source>
</evidence>
<dbReference type="InterPro" id="IPR021212">
    <property type="entry name" value="DUF2760"/>
</dbReference>